<protein>
    <submittedName>
        <fullName evidence="1">Uncharacterized protein</fullName>
    </submittedName>
</protein>
<name>A0A5B7D7D1_PORTR</name>
<sequence>MLTLCYIDKVTQVYKGRQLHITPTCPFGVTVAGQYMTSLAASYRSTPPARVTAAAAAGWECVWIWVLLEES</sequence>
<comment type="caution">
    <text evidence="1">The sequence shown here is derived from an EMBL/GenBank/DDBJ whole genome shotgun (WGS) entry which is preliminary data.</text>
</comment>
<reference evidence="1 2" key="1">
    <citation type="submission" date="2019-05" db="EMBL/GenBank/DDBJ databases">
        <title>Another draft genome of Portunus trituberculatus and its Hox gene families provides insights of decapod evolution.</title>
        <authorList>
            <person name="Jeong J.-H."/>
            <person name="Song I."/>
            <person name="Kim S."/>
            <person name="Choi T."/>
            <person name="Kim D."/>
            <person name="Ryu S."/>
            <person name="Kim W."/>
        </authorList>
    </citation>
    <scope>NUCLEOTIDE SEQUENCE [LARGE SCALE GENOMIC DNA]</scope>
    <source>
        <tissue evidence="1">Muscle</tissue>
    </source>
</reference>
<dbReference type="EMBL" id="VSRR010000559">
    <property type="protein sequence ID" value="MPC17107.1"/>
    <property type="molecule type" value="Genomic_DNA"/>
</dbReference>
<gene>
    <name evidence="1" type="ORF">E2C01_009953</name>
</gene>
<accession>A0A5B7D7D1</accession>
<keyword evidence="2" id="KW-1185">Reference proteome</keyword>
<proteinExistence type="predicted"/>
<dbReference type="Proteomes" id="UP000324222">
    <property type="component" value="Unassembled WGS sequence"/>
</dbReference>
<evidence type="ECO:0000313" key="2">
    <source>
        <dbReference type="Proteomes" id="UP000324222"/>
    </source>
</evidence>
<organism evidence="1 2">
    <name type="scientific">Portunus trituberculatus</name>
    <name type="common">Swimming crab</name>
    <name type="synonym">Neptunus trituberculatus</name>
    <dbReference type="NCBI Taxonomy" id="210409"/>
    <lineage>
        <taxon>Eukaryota</taxon>
        <taxon>Metazoa</taxon>
        <taxon>Ecdysozoa</taxon>
        <taxon>Arthropoda</taxon>
        <taxon>Crustacea</taxon>
        <taxon>Multicrustacea</taxon>
        <taxon>Malacostraca</taxon>
        <taxon>Eumalacostraca</taxon>
        <taxon>Eucarida</taxon>
        <taxon>Decapoda</taxon>
        <taxon>Pleocyemata</taxon>
        <taxon>Brachyura</taxon>
        <taxon>Eubrachyura</taxon>
        <taxon>Portunoidea</taxon>
        <taxon>Portunidae</taxon>
        <taxon>Portuninae</taxon>
        <taxon>Portunus</taxon>
    </lineage>
</organism>
<dbReference type="AlphaFoldDB" id="A0A5B7D7D1"/>
<evidence type="ECO:0000313" key="1">
    <source>
        <dbReference type="EMBL" id="MPC17107.1"/>
    </source>
</evidence>